<feature type="region of interest" description="Disordered" evidence="2">
    <location>
        <begin position="81"/>
        <end position="120"/>
    </location>
</feature>
<evidence type="ECO:0000256" key="1">
    <source>
        <dbReference type="ARBA" id="ARBA00023157"/>
    </source>
</evidence>
<feature type="compositionally biased region" description="Polar residues" evidence="2">
    <location>
        <begin position="17"/>
        <end position="40"/>
    </location>
</feature>
<feature type="region of interest" description="Disordered" evidence="2">
    <location>
        <begin position="1"/>
        <end position="66"/>
    </location>
</feature>
<reference evidence="4" key="2">
    <citation type="journal article" date="2020" name="Biotechnol. Bioeng.">
        <title>Chromosome-scale scaffolds for the Chinese hamster reference genome assembly to facilitate the study of the CHO epigenome.</title>
        <authorList>
            <person name="Hilliard W."/>
            <person name="MacDonald M."/>
            <person name="Lee K.H."/>
        </authorList>
    </citation>
    <scope>NUCLEOTIDE SEQUENCE [LARGE SCALE GENOMIC DNA]</scope>
    <source>
        <strain evidence="4">17A/GY</strain>
    </source>
</reference>
<dbReference type="PANTHER" id="PTHR47130">
    <property type="entry name" value="SI:DKEY-19B23.11-RELATED"/>
    <property type="match status" value="1"/>
</dbReference>
<feature type="compositionally biased region" description="Low complexity" evidence="2">
    <location>
        <begin position="104"/>
        <end position="115"/>
    </location>
</feature>
<dbReference type="SMART" id="SM00241">
    <property type="entry name" value="ZP"/>
    <property type="match status" value="1"/>
</dbReference>
<dbReference type="Pfam" id="PF23344">
    <property type="entry name" value="ZP-N"/>
    <property type="match status" value="1"/>
</dbReference>
<feature type="compositionally biased region" description="Polar residues" evidence="2">
    <location>
        <begin position="172"/>
        <end position="195"/>
    </location>
</feature>
<feature type="region of interest" description="Disordered" evidence="2">
    <location>
        <begin position="235"/>
        <end position="285"/>
    </location>
</feature>
<dbReference type="PANTHER" id="PTHR47130:SF3">
    <property type="entry name" value="ZONA PELLUCIDA PROTEIN"/>
    <property type="match status" value="1"/>
</dbReference>
<keyword evidence="4" id="KW-1185">Reference proteome</keyword>
<accession>A0A9J7FB70</accession>
<dbReference type="GeneID" id="100771138"/>
<feature type="compositionally biased region" description="Polar residues" evidence="2">
    <location>
        <begin position="271"/>
        <end position="285"/>
    </location>
</feature>
<feature type="compositionally biased region" description="Polar residues" evidence="2">
    <location>
        <begin position="1"/>
        <end position="10"/>
    </location>
</feature>
<feature type="domain" description="ZP" evidence="3">
    <location>
        <begin position="358"/>
        <end position="614"/>
    </location>
</feature>
<dbReference type="InterPro" id="IPR001507">
    <property type="entry name" value="ZP_dom"/>
</dbReference>
<name>A0A9J7FB70_CRIGR</name>
<gene>
    <name evidence="5" type="primary">LOC100771138</name>
</gene>
<dbReference type="KEGG" id="cge:100771138"/>
<dbReference type="RefSeq" id="XP_027255783.1">
    <property type="nucleotide sequence ID" value="XM_027399982.1"/>
</dbReference>
<evidence type="ECO:0000313" key="4">
    <source>
        <dbReference type="Proteomes" id="UP001108280"/>
    </source>
</evidence>
<feature type="compositionally biased region" description="Polar residues" evidence="2">
    <location>
        <begin position="55"/>
        <end position="66"/>
    </location>
</feature>
<evidence type="ECO:0000259" key="3">
    <source>
        <dbReference type="PROSITE" id="PS51034"/>
    </source>
</evidence>
<reference evidence="5" key="3">
    <citation type="submission" date="2025-08" db="UniProtKB">
        <authorList>
            <consortium name="RefSeq"/>
        </authorList>
    </citation>
    <scope>IDENTIFICATION</scope>
    <source>
        <strain evidence="5">17A/GY</strain>
        <tissue evidence="5">Liver</tissue>
    </source>
</reference>
<dbReference type="OrthoDB" id="9631414at2759"/>
<evidence type="ECO:0000256" key="2">
    <source>
        <dbReference type="SAM" id="MobiDB-lite"/>
    </source>
</evidence>
<dbReference type="InterPro" id="IPR055356">
    <property type="entry name" value="ZP-N"/>
</dbReference>
<dbReference type="InterPro" id="IPR042235">
    <property type="entry name" value="ZP-C_dom"/>
</dbReference>
<dbReference type="PROSITE" id="PS51034">
    <property type="entry name" value="ZP_2"/>
    <property type="match status" value="1"/>
</dbReference>
<sequence>MMTPSMTLVLSTPEHASPSSQTGTPTVPEKSTSTLPSSTLDKVGDTNKPLPVTTMAVTNTSSPTTAIPRTTVLNTAIAETQEKDTTAELPTLGTISTTSKPPDTHQSTVTQTHSQPAQVTSDVSMTLGTTPSATKFTNTGLVSSVSPNLRDTDRTVISPSMTLVLSTPEHASPSSQTGTPTVPEKSTSTLPSSTLDKVGDTNKPLPVTTMAVTNTSSPTTAIPRTTVLSIVIAETQEKDTTAEPPTLGTISTTSKPPDTHHSTVTQTHSQPAQTDSSLGTVTAQSPKPSTVFIYSSSDITKSSTIIGTSPASPNSTQSSGPGGGACALDEYLDSTGVCMCNDSYYSHLELSREIGTLHCRPQDIKVALRTCLLKTHHWVLKKDAFSSCSSINTTEQGRRVQVFQLMKKEGTCGLHISTNTSHALHSLDVHLEPAVPGSKNPNLGVLHFSCAYPLVVNVSQPVSYQEDSIPTIHTIHVPSTGETIITLSIFTNSELTTPLKNSTAPVGMTLYVVLKSTNSDPDRFVLVANEVFASSNPSNTVAKATYHFVKESCPVQGRLLQDLSNGASIHVILAFTLSRFLNSDMLYLHAQVTLCDKQASRLCQPSCSGKDPLRRNSPWDSRAGTRLEPGSSKWIVFGPLRISAPRASSSRSRAEAWMFILLLMAVGWLLD</sequence>
<dbReference type="AlphaFoldDB" id="A0A9J7FB70"/>
<proteinExistence type="predicted"/>
<protein>
    <submittedName>
        <fullName evidence="5">Mucin-5AC-like isoform X2</fullName>
    </submittedName>
</protein>
<reference evidence="4" key="1">
    <citation type="journal article" date="2018" name="Biotechnol. Bioeng.">
        <title>A reference genome of the Chinese hamster based on a hybrid assembly strategy.</title>
        <authorList>
            <person name="Rupp O."/>
            <person name="MacDonald M.L."/>
            <person name="Li S."/>
            <person name="Dhiman H."/>
            <person name="Polson S."/>
            <person name="Griep S."/>
            <person name="Heffner K."/>
            <person name="Hernandez I."/>
            <person name="Brinkrolf K."/>
            <person name="Jadhav V."/>
            <person name="Samoudi M."/>
            <person name="Hao H."/>
            <person name="Kingham B."/>
            <person name="Goesmann A."/>
            <person name="Betenbaugh M.J."/>
            <person name="Lewis N.E."/>
            <person name="Borth N."/>
            <person name="Lee K.H."/>
        </authorList>
    </citation>
    <scope>NUCLEOTIDE SEQUENCE [LARGE SCALE GENOMIC DNA]</scope>
    <source>
        <strain evidence="4">17A/GY</strain>
    </source>
</reference>
<dbReference type="Pfam" id="PF00100">
    <property type="entry name" value="Zona_pellucida"/>
    <property type="match status" value="1"/>
</dbReference>
<evidence type="ECO:0000313" key="5">
    <source>
        <dbReference type="RefSeq" id="XP_027255783.1"/>
    </source>
</evidence>
<dbReference type="Gene3D" id="2.60.40.4100">
    <property type="entry name" value="Zona pellucida, ZP-C domain"/>
    <property type="match status" value="1"/>
</dbReference>
<keyword evidence="1" id="KW-1015">Disulfide bond</keyword>
<organism evidence="4 5">
    <name type="scientific">Cricetulus griseus</name>
    <name type="common">Chinese hamster</name>
    <name type="synonym">Cricetulus barabensis griseus</name>
    <dbReference type="NCBI Taxonomy" id="10029"/>
    <lineage>
        <taxon>Eukaryota</taxon>
        <taxon>Metazoa</taxon>
        <taxon>Chordata</taxon>
        <taxon>Craniata</taxon>
        <taxon>Vertebrata</taxon>
        <taxon>Euteleostomi</taxon>
        <taxon>Mammalia</taxon>
        <taxon>Eutheria</taxon>
        <taxon>Euarchontoglires</taxon>
        <taxon>Glires</taxon>
        <taxon>Rodentia</taxon>
        <taxon>Myomorpha</taxon>
        <taxon>Muroidea</taxon>
        <taxon>Cricetidae</taxon>
        <taxon>Cricetinae</taxon>
        <taxon>Cricetulus</taxon>
    </lineage>
</organism>
<dbReference type="InterPro" id="IPR055355">
    <property type="entry name" value="ZP-C"/>
</dbReference>
<feature type="region of interest" description="Disordered" evidence="2">
    <location>
        <begin position="165"/>
        <end position="204"/>
    </location>
</feature>
<dbReference type="Proteomes" id="UP001108280">
    <property type="component" value="Chromosome 2"/>
</dbReference>